<dbReference type="GO" id="GO:0009640">
    <property type="term" value="P:photomorphogenesis"/>
    <property type="evidence" value="ECO:0007669"/>
    <property type="project" value="TreeGrafter"/>
</dbReference>
<evidence type="ECO:0000256" key="4">
    <source>
        <dbReference type="ARBA" id="ARBA00022771"/>
    </source>
</evidence>
<keyword evidence="3" id="KW-0677">Repeat</keyword>
<dbReference type="EMBL" id="KE346026">
    <property type="protein sequence ID" value="EXC24662.1"/>
    <property type="molecule type" value="Genomic_DNA"/>
</dbReference>
<evidence type="ECO:0000313" key="13">
    <source>
        <dbReference type="Proteomes" id="UP000030645"/>
    </source>
</evidence>
<dbReference type="PANTHER" id="PTHR31832">
    <property type="entry name" value="B-BOX ZINC FINGER PROTEIN 22"/>
    <property type="match status" value="1"/>
</dbReference>
<organism evidence="12 13">
    <name type="scientific">Morus notabilis</name>
    <dbReference type="NCBI Taxonomy" id="981085"/>
    <lineage>
        <taxon>Eukaryota</taxon>
        <taxon>Viridiplantae</taxon>
        <taxon>Streptophyta</taxon>
        <taxon>Embryophyta</taxon>
        <taxon>Tracheophyta</taxon>
        <taxon>Spermatophyta</taxon>
        <taxon>Magnoliopsida</taxon>
        <taxon>eudicotyledons</taxon>
        <taxon>Gunneridae</taxon>
        <taxon>Pentapetalae</taxon>
        <taxon>rosids</taxon>
        <taxon>fabids</taxon>
        <taxon>Rosales</taxon>
        <taxon>Moraceae</taxon>
        <taxon>Moreae</taxon>
        <taxon>Morus</taxon>
    </lineage>
</organism>
<keyword evidence="6" id="KW-0805">Transcription regulation</keyword>
<dbReference type="AlphaFoldDB" id="W9S3C1"/>
<comment type="subcellular location">
    <subcellularLocation>
        <location evidence="1">Nucleus</location>
    </subcellularLocation>
</comment>
<dbReference type="GO" id="GO:0000976">
    <property type="term" value="F:transcription cis-regulatory region binding"/>
    <property type="evidence" value="ECO:0007669"/>
    <property type="project" value="UniProtKB-ARBA"/>
</dbReference>
<dbReference type="Gene3D" id="3.30.160.60">
    <property type="entry name" value="Classic Zinc Finger"/>
    <property type="match status" value="1"/>
</dbReference>
<keyword evidence="13" id="KW-1185">Reference proteome</keyword>
<dbReference type="KEGG" id="mnt:21391799"/>
<dbReference type="GO" id="GO:0005634">
    <property type="term" value="C:nucleus"/>
    <property type="evidence" value="ECO:0007669"/>
    <property type="project" value="UniProtKB-SubCell"/>
</dbReference>
<dbReference type="InterPro" id="IPR051979">
    <property type="entry name" value="B-box_zinc_finger"/>
</dbReference>
<name>W9S3C1_9ROSA</name>
<dbReference type="OrthoDB" id="153872at2759"/>
<evidence type="ECO:0000256" key="3">
    <source>
        <dbReference type="ARBA" id="ARBA00022737"/>
    </source>
</evidence>
<keyword evidence="8" id="KW-0539">Nucleus</keyword>
<dbReference type="InterPro" id="IPR000315">
    <property type="entry name" value="Znf_B-box"/>
</dbReference>
<dbReference type="SMART" id="SM00336">
    <property type="entry name" value="BBOX"/>
    <property type="match status" value="2"/>
</dbReference>
<dbReference type="InterPro" id="IPR049808">
    <property type="entry name" value="CONSTANS-like_Bbox1"/>
</dbReference>
<dbReference type="GO" id="GO:0006355">
    <property type="term" value="P:regulation of DNA-templated transcription"/>
    <property type="evidence" value="ECO:0007669"/>
    <property type="project" value="TreeGrafter"/>
</dbReference>
<evidence type="ECO:0000313" key="12">
    <source>
        <dbReference type="EMBL" id="EXC24662.1"/>
    </source>
</evidence>
<sequence length="299" mass="33475">MKIRCDVCDREEASVFCSADEAALCDGCDRRVHHANKLASKHPRFSLLQPTFKESPLCDICQERRSFLFCQEDRAILCRECDISIHRANEHTQKHNRFLLTGVKLSASSSLYNNQTSSTSTTSTDLRIQPSSTATTKRSRTVSNEISGSASVEINPVPSNTDNASYSTSSISEYLMETLPGWHVEDFLDPSFASNGFCKTNSHSVSFVDDDFESNKSSLSSEELVNWVPQLSPPQITTMNHHNNGVLSAAKYNAGKTDHDMMFNQTWDDIFCKVPQISPPSFKRHKALSLGIIMFENFL</sequence>
<feature type="region of interest" description="Disordered" evidence="10">
    <location>
        <begin position="113"/>
        <end position="164"/>
    </location>
</feature>
<evidence type="ECO:0000256" key="1">
    <source>
        <dbReference type="ARBA" id="ARBA00004123"/>
    </source>
</evidence>
<evidence type="ECO:0000259" key="11">
    <source>
        <dbReference type="PROSITE" id="PS50119"/>
    </source>
</evidence>
<dbReference type="Proteomes" id="UP000030645">
    <property type="component" value="Unassembled WGS sequence"/>
</dbReference>
<accession>W9S3C1</accession>
<feature type="domain" description="B box-type" evidence="11">
    <location>
        <begin position="1"/>
        <end position="47"/>
    </location>
</feature>
<protein>
    <recommendedName>
        <fullName evidence="11">B box-type domain-containing protein</fullName>
    </recommendedName>
</protein>
<dbReference type="PROSITE" id="PS50119">
    <property type="entry name" value="ZF_BBOX"/>
    <property type="match status" value="2"/>
</dbReference>
<feature type="domain" description="B box-type" evidence="11">
    <location>
        <begin position="53"/>
        <end position="100"/>
    </location>
</feature>
<dbReference type="PANTHER" id="PTHR31832:SF87">
    <property type="entry name" value="B-BOX ZINC FINGER PROTEIN 20"/>
    <property type="match status" value="1"/>
</dbReference>
<dbReference type="GO" id="GO:0008270">
    <property type="term" value="F:zinc ion binding"/>
    <property type="evidence" value="ECO:0007669"/>
    <property type="project" value="UniProtKB-KW"/>
</dbReference>
<dbReference type="Pfam" id="PF00643">
    <property type="entry name" value="zf-B_box"/>
    <property type="match status" value="2"/>
</dbReference>
<gene>
    <name evidence="12" type="ORF">L484_008433</name>
</gene>
<evidence type="ECO:0000256" key="6">
    <source>
        <dbReference type="ARBA" id="ARBA00023015"/>
    </source>
</evidence>
<dbReference type="CDD" id="cd19821">
    <property type="entry name" value="Bbox1_BBX-like"/>
    <property type="match status" value="2"/>
</dbReference>
<evidence type="ECO:0000256" key="9">
    <source>
        <dbReference type="PROSITE-ProRule" id="PRU00024"/>
    </source>
</evidence>
<feature type="compositionally biased region" description="Polar residues" evidence="10">
    <location>
        <begin position="125"/>
        <end position="164"/>
    </location>
</feature>
<evidence type="ECO:0000256" key="2">
    <source>
        <dbReference type="ARBA" id="ARBA00022723"/>
    </source>
</evidence>
<keyword evidence="5" id="KW-0862">Zinc</keyword>
<evidence type="ECO:0000256" key="10">
    <source>
        <dbReference type="SAM" id="MobiDB-lite"/>
    </source>
</evidence>
<keyword evidence="2" id="KW-0479">Metal-binding</keyword>
<proteinExistence type="predicted"/>
<keyword evidence="7" id="KW-0804">Transcription</keyword>
<dbReference type="FunFam" id="3.30.160.60:FF:000856">
    <property type="entry name" value="B-box zinc finger protein 21"/>
    <property type="match status" value="1"/>
</dbReference>
<evidence type="ECO:0000256" key="7">
    <source>
        <dbReference type="ARBA" id="ARBA00023163"/>
    </source>
</evidence>
<keyword evidence="4 9" id="KW-0863">Zinc-finger</keyword>
<feature type="compositionally biased region" description="Low complexity" evidence="10">
    <location>
        <begin position="113"/>
        <end position="124"/>
    </location>
</feature>
<reference evidence="13" key="1">
    <citation type="submission" date="2013-01" db="EMBL/GenBank/DDBJ databases">
        <title>Draft Genome Sequence of a Mulberry Tree, Morus notabilis C.K. Schneid.</title>
        <authorList>
            <person name="He N."/>
            <person name="Zhao S."/>
        </authorList>
    </citation>
    <scope>NUCLEOTIDE SEQUENCE</scope>
</reference>
<dbReference type="eggNOG" id="ENOG502SIK4">
    <property type="taxonomic scope" value="Eukaryota"/>
</dbReference>
<evidence type="ECO:0000256" key="8">
    <source>
        <dbReference type="ARBA" id="ARBA00023242"/>
    </source>
</evidence>
<evidence type="ECO:0000256" key="5">
    <source>
        <dbReference type="ARBA" id="ARBA00022833"/>
    </source>
</evidence>